<evidence type="ECO:0000313" key="2">
    <source>
        <dbReference type="EMBL" id="MEM0519379.1"/>
    </source>
</evidence>
<feature type="transmembrane region" description="Helical" evidence="1">
    <location>
        <begin position="88"/>
        <end position="109"/>
    </location>
</feature>
<accession>A0AB35YTI3</accession>
<feature type="transmembrane region" description="Helical" evidence="1">
    <location>
        <begin position="53"/>
        <end position="76"/>
    </location>
</feature>
<evidence type="ECO:0000313" key="4">
    <source>
        <dbReference type="Proteomes" id="UP001388259"/>
    </source>
</evidence>
<comment type="caution">
    <text evidence="2">The sequence shown here is derived from an EMBL/GenBank/DDBJ whole genome shotgun (WGS) entry which is preliminary data.</text>
</comment>
<dbReference type="Proteomes" id="UP001390963">
    <property type="component" value="Unassembled WGS sequence"/>
</dbReference>
<keyword evidence="1" id="KW-0812">Transmembrane</keyword>
<dbReference type="EMBL" id="JAZBJM010000012">
    <property type="protein sequence ID" value="MEM0519379.1"/>
    <property type="molecule type" value="Genomic_DNA"/>
</dbReference>
<evidence type="ECO:0000313" key="5">
    <source>
        <dbReference type="Proteomes" id="UP001390963"/>
    </source>
</evidence>
<evidence type="ECO:0000313" key="3">
    <source>
        <dbReference type="EMBL" id="MEM0574460.1"/>
    </source>
</evidence>
<keyword evidence="1" id="KW-1133">Transmembrane helix</keyword>
<evidence type="ECO:0000256" key="1">
    <source>
        <dbReference type="SAM" id="Phobius"/>
    </source>
</evidence>
<sequence>MEEKANNKPSKIYQYILLALVGYIGILTGYHTFKIIQYFFKSVPNPLMPLDLYKYIAFPYLSFIPFLLGLLILGLYFARRKYFKKKHVILYVILILVFHLSQTSLLELFDGFNPYGG</sequence>
<dbReference type="RefSeq" id="WP_279447320.1">
    <property type="nucleotide sequence ID" value="NZ_JAZBJM010000012.1"/>
</dbReference>
<reference evidence="2 5" key="1">
    <citation type="submission" date="2024-01" db="EMBL/GenBank/DDBJ databases">
        <title>Aequorivita flavus sp. nov., isolated from deep-sea sediment.</title>
        <authorList>
            <person name="Chen X."/>
        </authorList>
    </citation>
    <scope>NUCLEOTIDE SEQUENCE</scope>
    <source>
        <strain evidence="2">MCCC 1A16923</strain>
        <strain evidence="3 5">MCCC 1A16935</strain>
    </source>
</reference>
<keyword evidence="5" id="KW-1185">Reference proteome</keyword>
<gene>
    <name evidence="3" type="ORF">VZD24_13120</name>
    <name evidence="2" type="ORF">VZD85_13535</name>
</gene>
<keyword evidence="1" id="KW-0472">Membrane</keyword>
<protein>
    <submittedName>
        <fullName evidence="2">Uncharacterized protein</fullName>
    </submittedName>
</protein>
<feature type="transmembrane region" description="Helical" evidence="1">
    <location>
        <begin position="12"/>
        <end position="33"/>
    </location>
</feature>
<dbReference type="AlphaFoldDB" id="A0AB35YTI3"/>
<organism evidence="2 4">
    <name type="scientific">Aequorivita flava</name>
    <dbReference type="NCBI Taxonomy" id="3114371"/>
    <lineage>
        <taxon>Bacteria</taxon>
        <taxon>Pseudomonadati</taxon>
        <taxon>Bacteroidota</taxon>
        <taxon>Flavobacteriia</taxon>
        <taxon>Flavobacteriales</taxon>
        <taxon>Flavobacteriaceae</taxon>
        <taxon>Aequorivita</taxon>
    </lineage>
</organism>
<dbReference type="Proteomes" id="UP001388259">
    <property type="component" value="Unassembled WGS sequence"/>
</dbReference>
<dbReference type="EMBL" id="JBANCF010000013">
    <property type="protein sequence ID" value="MEM0574460.1"/>
    <property type="molecule type" value="Genomic_DNA"/>
</dbReference>
<name>A0AB35YTI3_9FLAO</name>
<proteinExistence type="predicted"/>